<dbReference type="Gene3D" id="3.10.20.30">
    <property type="match status" value="1"/>
</dbReference>
<dbReference type="OrthoDB" id="9775084at2"/>
<dbReference type="Pfam" id="PF00111">
    <property type="entry name" value="Fer2"/>
    <property type="match status" value="1"/>
</dbReference>
<dbReference type="RefSeq" id="WP_149307487.1">
    <property type="nucleotide sequence ID" value="NZ_SRSD01000005.1"/>
</dbReference>
<dbReference type="PANTHER" id="PTHR44379">
    <property type="entry name" value="OXIDOREDUCTASE WITH IRON-SULFUR SUBUNIT"/>
    <property type="match status" value="1"/>
</dbReference>
<evidence type="ECO:0000259" key="6">
    <source>
        <dbReference type="PROSITE" id="PS51085"/>
    </source>
</evidence>
<evidence type="ECO:0000256" key="3">
    <source>
        <dbReference type="ARBA" id="ARBA00023002"/>
    </source>
</evidence>
<dbReference type="InterPro" id="IPR036010">
    <property type="entry name" value="2Fe-2S_ferredoxin-like_sf"/>
</dbReference>
<dbReference type="InterPro" id="IPR001041">
    <property type="entry name" value="2Fe-2S_ferredoxin-type"/>
</dbReference>
<dbReference type="PROSITE" id="PS00197">
    <property type="entry name" value="2FE2S_FER_1"/>
    <property type="match status" value="1"/>
</dbReference>
<evidence type="ECO:0000313" key="8">
    <source>
        <dbReference type="Proteomes" id="UP000324298"/>
    </source>
</evidence>
<dbReference type="GO" id="GO:0016491">
    <property type="term" value="F:oxidoreductase activity"/>
    <property type="evidence" value="ECO:0007669"/>
    <property type="project" value="UniProtKB-KW"/>
</dbReference>
<protein>
    <submittedName>
        <fullName evidence="7">(2Fe-2S)-binding protein</fullName>
    </submittedName>
</protein>
<evidence type="ECO:0000313" key="7">
    <source>
        <dbReference type="EMBL" id="KAA0891789.1"/>
    </source>
</evidence>
<evidence type="ECO:0000256" key="4">
    <source>
        <dbReference type="ARBA" id="ARBA00023004"/>
    </source>
</evidence>
<dbReference type="FunFam" id="3.10.20.30:FF:000020">
    <property type="entry name" value="Xanthine dehydrogenase iron-sulfur subunit"/>
    <property type="match status" value="1"/>
</dbReference>
<keyword evidence="2" id="KW-0479">Metal-binding</keyword>
<organism evidence="7 8">
    <name type="scientific">Oryzomonas rubra</name>
    <dbReference type="NCBI Taxonomy" id="2509454"/>
    <lineage>
        <taxon>Bacteria</taxon>
        <taxon>Pseudomonadati</taxon>
        <taxon>Thermodesulfobacteriota</taxon>
        <taxon>Desulfuromonadia</taxon>
        <taxon>Geobacterales</taxon>
        <taxon>Geobacteraceae</taxon>
        <taxon>Oryzomonas</taxon>
    </lineage>
</organism>
<sequence length="154" mass="16506">MITFSLNGKKQSVDLSPDTPLLWVLRDHLHLTGTKFGCGEGLCGACTVHIDGRAERSCITPLSEVQGKKVTTIEGIAENHPVKKAWLADEVSQCGYCQPGQIMSAVALMKEKPHPTDADIDSAMSGNLCRCGTYVRIRRAIHTAATGGKGGKRS</sequence>
<dbReference type="CDD" id="cd00207">
    <property type="entry name" value="fer2"/>
    <property type="match status" value="1"/>
</dbReference>
<accession>A0A5A9XI58</accession>
<dbReference type="Pfam" id="PF01799">
    <property type="entry name" value="Fer2_2"/>
    <property type="match status" value="1"/>
</dbReference>
<gene>
    <name evidence="7" type="ORF">ET418_10160</name>
</gene>
<dbReference type="Proteomes" id="UP000324298">
    <property type="component" value="Unassembled WGS sequence"/>
</dbReference>
<dbReference type="PANTHER" id="PTHR44379:SF2">
    <property type="entry name" value="BLR6218 PROTEIN"/>
    <property type="match status" value="1"/>
</dbReference>
<keyword evidence="4" id="KW-0408">Iron</keyword>
<dbReference type="SUPFAM" id="SSF54292">
    <property type="entry name" value="2Fe-2S ferredoxin-like"/>
    <property type="match status" value="1"/>
</dbReference>
<keyword evidence="5" id="KW-0411">Iron-sulfur</keyword>
<dbReference type="PROSITE" id="PS51085">
    <property type="entry name" value="2FE2S_FER_2"/>
    <property type="match status" value="1"/>
</dbReference>
<reference evidence="7 8" key="1">
    <citation type="submission" date="2019-04" db="EMBL/GenBank/DDBJ databases">
        <title>Geobacter ruber sp. nov., ferric-reducing bacteria isolated from paddy soil.</title>
        <authorList>
            <person name="Xu Z."/>
            <person name="Masuda Y."/>
            <person name="Itoh H."/>
            <person name="Senoo K."/>
        </authorList>
    </citation>
    <scope>NUCLEOTIDE SEQUENCE [LARGE SCALE GENOMIC DNA]</scope>
    <source>
        <strain evidence="7 8">Red88</strain>
    </source>
</reference>
<dbReference type="GO" id="GO:0051537">
    <property type="term" value="F:2 iron, 2 sulfur cluster binding"/>
    <property type="evidence" value="ECO:0007669"/>
    <property type="project" value="UniProtKB-KW"/>
</dbReference>
<dbReference type="InterPro" id="IPR006058">
    <property type="entry name" value="2Fe2S_fd_BS"/>
</dbReference>
<dbReference type="InterPro" id="IPR051452">
    <property type="entry name" value="Diverse_Oxidoreductases"/>
</dbReference>
<dbReference type="InterPro" id="IPR036884">
    <property type="entry name" value="2Fe-2S-bd_dom_sf"/>
</dbReference>
<dbReference type="SUPFAM" id="SSF47741">
    <property type="entry name" value="CO dehydrogenase ISP C-domain like"/>
    <property type="match status" value="1"/>
</dbReference>
<dbReference type="Gene3D" id="1.10.150.120">
    <property type="entry name" value="[2Fe-2S]-binding domain"/>
    <property type="match status" value="1"/>
</dbReference>
<dbReference type="AlphaFoldDB" id="A0A5A9XI58"/>
<evidence type="ECO:0000256" key="5">
    <source>
        <dbReference type="ARBA" id="ARBA00023014"/>
    </source>
</evidence>
<dbReference type="EMBL" id="SRSD01000005">
    <property type="protein sequence ID" value="KAA0891789.1"/>
    <property type="molecule type" value="Genomic_DNA"/>
</dbReference>
<dbReference type="InterPro" id="IPR012675">
    <property type="entry name" value="Beta-grasp_dom_sf"/>
</dbReference>
<proteinExistence type="predicted"/>
<feature type="domain" description="2Fe-2S ferredoxin-type" evidence="6">
    <location>
        <begin position="1"/>
        <end position="76"/>
    </location>
</feature>
<keyword evidence="8" id="KW-1185">Reference proteome</keyword>
<evidence type="ECO:0000256" key="2">
    <source>
        <dbReference type="ARBA" id="ARBA00022723"/>
    </source>
</evidence>
<dbReference type="InterPro" id="IPR002888">
    <property type="entry name" value="2Fe-2S-bd"/>
</dbReference>
<comment type="caution">
    <text evidence="7">The sequence shown here is derived from an EMBL/GenBank/DDBJ whole genome shotgun (WGS) entry which is preliminary data.</text>
</comment>
<keyword evidence="1" id="KW-0001">2Fe-2S</keyword>
<evidence type="ECO:0000256" key="1">
    <source>
        <dbReference type="ARBA" id="ARBA00022714"/>
    </source>
</evidence>
<name>A0A5A9XI58_9BACT</name>
<dbReference type="GO" id="GO:0046872">
    <property type="term" value="F:metal ion binding"/>
    <property type="evidence" value="ECO:0007669"/>
    <property type="project" value="UniProtKB-KW"/>
</dbReference>
<keyword evidence="3" id="KW-0560">Oxidoreductase</keyword>